<comment type="caution">
    <text evidence="2">The sequence shown here is derived from an EMBL/GenBank/DDBJ whole genome shotgun (WGS) entry which is preliminary data.</text>
</comment>
<keyword evidence="1" id="KW-1133">Transmembrane helix</keyword>
<dbReference type="AlphaFoldDB" id="A0A3D9RK26"/>
<keyword evidence="1" id="KW-0472">Membrane</keyword>
<dbReference type="RefSeq" id="WP_116190388.1">
    <property type="nucleotide sequence ID" value="NZ_QTTN01000021.1"/>
</dbReference>
<name>A0A3D9RK26_9BACL</name>
<evidence type="ECO:0000313" key="2">
    <source>
        <dbReference type="EMBL" id="REE80233.1"/>
    </source>
</evidence>
<sequence>MRYPVTIAASLIGLLLCLYNSTGYDPHNFVFFMFSVPAWFADMIMDIHNVNVYFMYILTIASYALLGYICDQIIARTRGRRRSYD</sequence>
<dbReference type="OrthoDB" id="2622240at2"/>
<dbReference type="Proteomes" id="UP000256304">
    <property type="component" value="Unassembled WGS sequence"/>
</dbReference>
<feature type="transmembrane region" description="Helical" evidence="1">
    <location>
        <begin position="53"/>
        <end position="74"/>
    </location>
</feature>
<dbReference type="EMBL" id="QTTN01000021">
    <property type="protein sequence ID" value="REE80233.1"/>
    <property type="molecule type" value="Genomic_DNA"/>
</dbReference>
<keyword evidence="3" id="KW-1185">Reference proteome</keyword>
<reference evidence="2 3" key="1">
    <citation type="submission" date="2018-08" db="EMBL/GenBank/DDBJ databases">
        <title>Genomic Encyclopedia of Type Strains, Phase III (KMG-III): the genomes of soil and plant-associated and newly described type strains.</title>
        <authorList>
            <person name="Whitman W."/>
        </authorList>
    </citation>
    <scope>NUCLEOTIDE SEQUENCE [LARGE SCALE GENOMIC DNA]</scope>
    <source>
        <strain evidence="2 3">CGMCC 1.10966</strain>
    </source>
</reference>
<keyword evidence="1" id="KW-0812">Transmembrane</keyword>
<organism evidence="2 3">
    <name type="scientific">Paenibacillus taihuensis</name>
    <dbReference type="NCBI Taxonomy" id="1156355"/>
    <lineage>
        <taxon>Bacteria</taxon>
        <taxon>Bacillati</taxon>
        <taxon>Bacillota</taxon>
        <taxon>Bacilli</taxon>
        <taxon>Bacillales</taxon>
        <taxon>Paenibacillaceae</taxon>
        <taxon>Paenibacillus</taxon>
    </lineage>
</organism>
<gene>
    <name evidence="2" type="ORF">A8990_12182</name>
</gene>
<protein>
    <submittedName>
        <fullName evidence="2">Uncharacterized protein</fullName>
    </submittedName>
</protein>
<evidence type="ECO:0000313" key="3">
    <source>
        <dbReference type="Proteomes" id="UP000256304"/>
    </source>
</evidence>
<proteinExistence type="predicted"/>
<evidence type="ECO:0000256" key="1">
    <source>
        <dbReference type="SAM" id="Phobius"/>
    </source>
</evidence>
<accession>A0A3D9RK26</accession>